<protein>
    <submittedName>
        <fullName evidence="1">Uncharacterized protein</fullName>
    </submittedName>
</protein>
<dbReference type="EMBL" id="BAAAHH010000050">
    <property type="protein sequence ID" value="GAA0967513.1"/>
    <property type="molecule type" value="Genomic_DNA"/>
</dbReference>
<proteinExistence type="predicted"/>
<evidence type="ECO:0000313" key="1">
    <source>
        <dbReference type="EMBL" id="GAA0967513.1"/>
    </source>
</evidence>
<dbReference type="RefSeq" id="WP_344246632.1">
    <property type="nucleotide sequence ID" value="NZ_BAAAHH010000050.1"/>
</dbReference>
<organism evidence="1 2">
    <name type="scientific">Actinocorallia libanotica</name>
    <dbReference type="NCBI Taxonomy" id="46162"/>
    <lineage>
        <taxon>Bacteria</taxon>
        <taxon>Bacillati</taxon>
        <taxon>Actinomycetota</taxon>
        <taxon>Actinomycetes</taxon>
        <taxon>Streptosporangiales</taxon>
        <taxon>Thermomonosporaceae</taxon>
        <taxon>Actinocorallia</taxon>
    </lineage>
</organism>
<dbReference type="Proteomes" id="UP001500665">
    <property type="component" value="Unassembled WGS sequence"/>
</dbReference>
<name>A0ABN1RY03_9ACTN</name>
<sequence>MALIPRWKPREEVEAQPRGLDAGHAGGWVPHGYGAPPMVEVQPDWVRLRPYAESDRARRFADLMVPIRAVLIVLLWATSSRGRAAVAVTAVIVLFLLLK</sequence>
<reference evidence="1 2" key="1">
    <citation type="journal article" date="2019" name="Int. J. Syst. Evol. Microbiol.">
        <title>The Global Catalogue of Microorganisms (GCM) 10K type strain sequencing project: providing services to taxonomists for standard genome sequencing and annotation.</title>
        <authorList>
            <consortium name="The Broad Institute Genomics Platform"/>
            <consortium name="The Broad Institute Genome Sequencing Center for Infectious Disease"/>
            <person name="Wu L."/>
            <person name="Ma J."/>
        </authorList>
    </citation>
    <scope>NUCLEOTIDE SEQUENCE [LARGE SCALE GENOMIC DNA]</scope>
    <source>
        <strain evidence="1 2">JCM 10696</strain>
    </source>
</reference>
<comment type="caution">
    <text evidence="1">The sequence shown here is derived from an EMBL/GenBank/DDBJ whole genome shotgun (WGS) entry which is preliminary data.</text>
</comment>
<gene>
    <name evidence="1" type="ORF">GCM10009550_71480</name>
</gene>
<evidence type="ECO:0000313" key="2">
    <source>
        <dbReference type="Proteomes" id="UP001500665"/>
    </source>
</evidence>
<accession>A0ABN1RY03</accession>
<keyword evidence="2" id="KW-1185">Reference proteome</keyword>